<evidence type="ECO:0000256" key="4">
    <source>
        <dbReference type="ARBA" id="ARBA00022763"/>
    </source>
</evidence>
<dbReference type="Gene3D" id="1.10.1670.40">
    <property type="match status" value="1"/>
</dbReference>
<comment type="similarity">
    <text evidence="2">Belongs to the alkylbase DNA glycosidase AlkA family.</text>
</comment>
<evidence type="ECO:0000256" key="2">
    <source>
        <dbReference type="ARBA" id="ARBA00010817"/>
    </source>
</evidence>
<dbReference type="Gene3D" id="1.10.340.30">
    <property type="entry name" value="Hypothetical protein, domain 2"/>
    <property type="match status" value="1"/>
</dbReference>
<organism evidence="7 8">
    <name type="scientific">Paenibacillus phyllosphaerae</name>
    <dbReference type="NCBI Taxonomy" id="274593"/>
    <lineage>
        <taxon>Bacteria</taxon>
        <taxon>Bacillati</taxon>
        <taxon>Bacillota</taxon>
        <taxon>Bacilli</taxon>
        <taxon>Bacillales</taxon>
        <taxon>Paenibacillaceae</taxon>
        <taxon>Paenibacillus</taxon>
    </lineage>
</organism>
<dbReference type="AlphaFoldDB" id="A0A7W5AYN3"/>
<dbReference type="GO" id="GO:0032993">
    <property type="term" value="C:protein-DNA complex"/>
    <property type="evidence" value="ECO:0007669"/>
    <property type="project" value="TreeGrafter"/>
</dbReference>
<dbReference type="InterPro" id="IPR051912">
    <property type="entry name" value="Alkylbase_DNA_Glycosylase/TA"/>
</dbReference>
<feature type="domain" description="HhH-GPD" evidence="6">
    <location>
        <begin position="49"/>
        <end position="203"/>
    </location>
</feature>
<evidence type="ECO:0000313" key="7">
    <source>
        <dbReference type="EMBL" id="MBB3111184.1"/>
    </source>
</evidence>
<dbReference type="SMART" id="SM00478">
    <property type="entry name" value="ENDO3c"/>
    <property type="match status" value="1"/>
</dbReference>
<proteinExistence type="inferred from homology"/>
<dbReference type="PANTHER" id="PTHR43003:SF5">
    <property type="entry name" value="DNA-3-METHYLADENINE GLYCOSYLASE"/>
    <property type="match status" value="1"/>
</dbReference>
<dbReference type="InterPro" id="IPR003265">
    <property type="entry name" value="HhH-GPD_domain"/>
</dbReference>
<protein>
    <recommendedName>
        <fullName evidence="3">DNA-3-methyladenine glycosylase II</fullName>
        <ecNumber evidence="3">3.2.2.21</ecNumber>
    </recommendedName>
</protein>
<evidence type="ECO:0000256" key="5">
    <source>
        <dbReference type="ARBA" id="ARBA00023204"/>
    </source>
</evidence>
<keyword evidence="8" id="KW-1185">Reference proteome</keyword>
<dbReference type="GO" id="GO:0005737">
    <property type="term" value="C:cytoplasm"/>
    <property type="evidence" value="ECO:0007669"/>
    <property type="project" value="TreeGrafter"/>
</dbReference>
<evidence type="ECO:0000256" key="3">
    <source>
        <dbReference type="ARBA" id="ARBA00012000"/>
    </source>
</evidence>
<sequence>MGLRFEYGQEEIEYLSAADPVLARAIVRLGRVDRPIQDDVFKALIHAVVGQLISAKAADTIWGRMQTAFGELSAATLAAQDAEKLQRCGMTMRKSSTIHQLAQLVASGEVKLEGLAQLSDSEVIRELTLIKGIGPWTAEMVLLHALQRKDIVSWGDIAIRRGMMKLYGLQTLTQSEFTIYRSRYSPHGSVASIYLWELATVEEERWR</sequence>
<dbReference type="SUPFAM" id="SSF48150">
    <property type="entry name" value="DNA-glycosylase"/>
    <property type="match status" value="1"/>
</dbReference>
<keyword evidence="4" id="KW-0227">DNA damage</keyword>
<gene>
    <name evidence="7" type="ORF">FHS18_003252</name>
</gene>
<comment type="catalytic activity">
    <reaction evidence="1">
        <text>Hydrolysis of alkylated DNA, releasing 3-methyladenine, 3-methylguanine, 7-methylguanine and 7-methyladenine.</text>
        <dbReference type="EC" id="3.2.2.21"/>
    </reaction>
</comment>
<keyword evidence="7" id="KW-0378">Hydrolase</keyword>
<dbReference type="GO" id="GO:0008725">
    <property type="term" value="F:DNA-3-methyladenine glycosylase activity"/>
    <property type="evidence" value="ECO:0007669"/>
    <property type="project" value="TreeGrafter"/>
</dbReference>
<evidence type="ECO:0000256" key="1">
    <source>
        <dbReference type="ARBA" id="ARBA00000086"/>
    </source>
</evidence>
<dbReference type="FunFam" id="1.10.340.30:FF:000004">
    <property type="entry name" value="DNA-3-methyladenine glycosylase II"/>
    <property type="match status" value="1"/>
</dbReference>
<dbReference type="InterPro" id="IPR011257">
    <property type="entry name" value="DNA_glycosylase"/>
</dbReference>
<dbReference type="GO" id="GO:0006285">
    <property type="term" value="P:base-excision repair, AP site formation"/>
    <property type="evidence" value="ECO:0007669"/>
    <property type="project" value="TreeGrafter"/>
</dbReference>
<dbReference type="GO" id="GO:0043916">
    <property type="term" value="F:DNA-7-methylguanine glycosylase activity"/>
    <property type="evidence" value="ECO:0007669"/>
    <property type="project" value="TreeGrafter"/>
</dbReference>
<accession>A0A7W5AYN3</accession>
<dbReference type="Pfam" id="PF00730">
    <property type="entry name" value="HhH-GPD"/>
    <property type="match status" value="1"/>
</dbReference>
<name>A0A7W5AYN3_9BACL</name>
<dbReference type="CDD" id="cd00056">
    <property type="entry name" value="ENDO3c"/>
    <property type="match status" value="1"/>
</dbReference>
<dbReference type="GO" id="GO:0032131">
    <property type="term" value="F:alkylated DNA binding"/>
    <property type="evidence" value="ECO:0007669"/>
    <property type="project" value="TreeGrafter"/>
</dbReference>
<keyword evidence="5" id="KW-0234">DNA repair</keyword>
<comment type="caution">
    <text evidence="7">The sequence shown here is derived from an EMBL/GenBank/DDBJ whole genome shotgun (WGS) entry which is preliminary data.</text>
</comment>
<reference evidence="7 8" key="1">
    <citation type="submission" date="2020-08" db="EMBL/GenBank/DDBJ databases">
        <title>Genomic Encyclopedia of Type Strains, Phase III (KMG-III): the genomes of soil and plant-associated and newly described type strains.</title>
        <authorList>
            <person name="Whitman W."/>
        </authorList>
    </citation>
    <scope>NUCLEOTIDE SEQUENCE [LARGE SCALE GENOMIC DNA]</scope>
    <source>
        <strain evidence="7 8">CECT 5862</strain>
    </source>
</reference>
<dbReference type="GO" id="GO:0006307">
    <property type="term" value="P:DNA alkylation repair"/>
    <property type="evidence" value="ECO:0007669"/>
    <property type="project" value="TreeGrafter"/>
</dbReference>
<dbReference type="EMBL" id="JACHXK010000006">
    <property type="protein sequence ID" value="MBB3111184.1"/>
    <property type="molecule type" value="Genomic_DNA"/>
</dbReference>
<dbReference type="EC" id="3.2.2.21" evidence="3"/>
<evidence type="ECO:0000313" key="8">
    <source>
        <dbReference type="Proteomes" id="UP000570361"/>
    </source>
</evidence>
<evidence type="ECO:0000259" key="6">
    <source>
        <dbReference type="SMART" id="SM00478"/>
    </source>
</evidence>
<dbReference type="RefSeq" id="WP_183601047.1">
    <property type="nucleotide sequence ID" value="NZ_JACHXK010000006.1"/>
</dbReference>
<dbReference type="Proteomes" id="UP000570361">
    <property type="component" value="Unassembled WGS sequence"/>
</dbReference>
<dbReference type="PANTHER" id="PTHR43003">
    <property type="entry name" value="DNA-3-METHYLADENINE GLYCOSYLASE"/>
    <property type="match status" value="1"/>
</dbReference>
<keyword evidence="7" id="KW-0326">Glycosidase</keyword>